<reference evidence="3" key="1">
    <citation type="submission" date="2024-06" db="EMBL/GenBank/DDBJ databases">
        <authorList>
            <person name="Al-Khalidi N."/>
            <person name="Al-Zurfi S.M."/>
            <person name="Lahuf A."/>
        </authorList>
    </citation>
    <scope>NUCLEOTIDE SEQUENCE</scope>
    <source>
        <strain evidence="3">Karbala-1</strain>
    </source>
</reference>
<organism evidence="3">
    <name type="scientific">Wolbachia endosymbiont of Ephestia elutella</name>
    <dbReference type="NCBI Taxonomy" id="3231696"/>
    <lineage>
        <taxon>Bacteria</taxon>
        <taxon>Pseudomonadati</taxon>
        <taxon>Pseudomonadota</taxon>
        <taxon>Alphaproteobacteria</taxon>
        <taxon>Rickettsiales</taxon>
        <taxon>Anaplasmataceae</taxon>
        <taxon>Wolbachieae</taxon>
        <taxon>Wolbachia</taxon>
    </lineage>
</organism>
<feature type="region of interest" description="Disordered" evidence="1">
    <location>
        <begin position="140"/>
        <end position="161"/>
    </location>
</feature>
<proteinExistence type="predicted"/>
<sequence>MNGTFTAAREQDSQDSLYPKNIKRTLEQLLKNQNSDAFEQLVTNPENTYYSVPQSECRLNSSISNKKNKNHKNTFCKLALGMFILSIGLYTADYFFMEQKLFNSITNILPQNNLINFIVAAVLTIVIVYALFQLLKSPQEPPHSTINDTTINSFANGPIQS</sequence>
<feature type="compositionally biased region" description="Polar residues" evidence="1">
    <location>
        <begin position="142"/>
        <end position="161"/>
    </location>
</feature>
<protein>
    <submittedName>
        <fullName evidence="3">Uncharacterized protein</fullName>
    </submittedName>
</protein>
<feature type="transmembrane region" description="Helical" evidence="2">
    <location>
        <begin position="75"/>
        <end position="97"/>
    </location>
</feature>
<evidence type="ECO:0000313" key="3">
    <source>
        <dbReference type="EMBL" id="XCO72563.1"/>
    </source>
</evidence>
<feature type="transmembrane region" description="Helical" evidence="2">
    <location>
        <begin position="117"/>
        <end position="135"/>
    </location>
</feature>
<gene>
    <name evidence="3" type="ORF">ABS251_00180</name>
</gene>
<keyword evidence="2" id="KW-0472">Membrane</keyword>
<dbReference type="AlphaFoldDB" id="A0AAU8MLP0"/>
<dbReference type="EMBL" id="CP159923">
    <property type="protein sequence ID" value="XCO72563.1"/>
    <property type="molecule type" value="Genomic_DNA"/>
</dbReference>
<keyword evidence="2" id="KW-0812">Transmembrane</keyword>
<name>A0AAU8MLP0_9RICK</name>
<evidence type="ECO:0000256" key="2">
    <source>
        <dbReference type="SAM" id="Phobius"/>
    </source>
</evidence>
<keyword evidence="2" id="KW-1133">Transmembrane helix</keyword>
<accession>A0AAU8MLP0</accession>
<evidence type="ECO:0000256" key="1">
    <source>
        <dbReference type="SAM" id="MobiDB-lite"/>
    </source>
</evidence>